<keyword evidence="1" id="KW-0812">Transmembrane</keyword>
<evidence type="ECO:0000313" key="3">
    <source>
        <dbReference type="Proteomes" id="UP000027778"/>
    </source>
</evidence>
<dbReference type="EMBL" id="JOTM01000046">
    <property type="protein sequence ID" value="KEK21947.1"/>
    <property type="molecule type" value="Genomic_DNA"/>
</dbReference>
<evidence type="ECO:0008006" key="4">
    <source>
        <dbReference type="Google" id="ProtNLM"/>
    </source>
</evidence>
<reference evidence="2 3" key="1">
    <citation type="submission" date="2014-06" db="EMBL/GenBank/DDBJ databases">
        <title>Draft genome sequence of Bacillus gaemokensis JCM 15801 (MCCC 1A00707).</title>
        <authorList>
            <person name="Lai Q."/>
            <person name="Liu Y."/>
            <person name="Shao Z."/>
        </authorList>
    </citation>
    <scope>NUCLEOTIDE SEQUENCE [LARGE SCALE GENOMIC DNA]</scope>
    <source>
        <strain evidence="2 3">JCM 15801</strain>
    </source>
</reference>
<feature type="transmembrane region" description="Helical" evidence="1">
    <location>
        <begin position="82"/>
        <end position="99"/>
    </location>
</feature>
<evidence type="ECO:0000313" key="2">
    <source>
        <dbReference type="EMBL" id="KEK21947.1"/>
    </source>
</evidence>
<dbReference type="PROSITE" id="PS51257">
    <property type="entry name" value="PROKAR_LIPOPROTEIN"/>
    <property type="match status" value="1"/>
</dbReference>
<dbReference type="RefSeq" id="WP_033678578.1">
    <property type="nucleotide sequence ID" value="NZ_JOTM01000046.1"/>
</dbReference>
<feature type="transmembrane region" description="Helical" evidence="1">
    <location>
        <begin position="12"/>
        <end position="30"/>
    </location>
</feature>
<keyword evidence="1" id="KW-0472">Membrane</keyword>
<dbReference type="OrthoDB" id="2930674at2"/>
<accession>A0A073K6A7</accession>
<dbReference type="Proteomes" id="UP000027778">
    <property type="component" value="Unassembled WGS sequence"/>
</dbReference>
<organism evidence="2 3">
    <name type="scientific">Bacillus gaemokensis</name>
    <dbReference type="NCBI Taxonomy" id="574375"/>
    <lineage>
        <taxon>Bacteria</taxon>
        <taxon>Bacillati</taxon>
        <taxon>Bacillota</taxon>
        <taxon>Bacilli</taxon>
        <taxon>Bacillales</taxon>
        <taxon>Bacillaceae</taxon>
        <taxon>Bacillus</taxon>
        <taxon>Bacillus cereus group</taxon>
    </lineage>
</organism>
<proteinExistence type="predicted"/>
<feature type="transmembrane region" description="Helical" evidence="1">
    <location>
        <begin position="50"/>
        <end position="70"/>
    </location>
</feature>
<keyword evidence="3" id="KW-1185">Reference proteome</keyword>
<name>A0A073K6A7_9BACI</name>
<dbReference type="eggNOG" id="ENOG50332WP">
    <property type="taxonomic scope" value="Bacteria"/>
</dbReference>
<dbReference type="InterPro" id="IPR048147">
    <property type="entry name" value="CBO0543-like"/>
</dbReference>
<keyword evidence="1" id="KW-1133">Transmembrane helix</keyword>
<dbReference type="AlphaFoldDB" id="A0A073K6A7"/>
<sequence>MFFSEKKGPKNNRLAFVVTIIFSCFIGTYLDFLFVSKEMYAFPVRPFPTIFTINIAFTLLILPGFTALFLQIAKRLSTFLRILFIIVIGICASISEQFAENLGLFAHNEDWHHSYSFFGYMIFMLLIWKIYRWLQ</sequence>
<feature type="transmembrane region" description="Helical" evidence="1">
    <location>
        <begin position="111"/>
        <end position="131"/>
    </location>
</feature>
<protein>
    <recommendedName>
        <fullName evidence="4">Group-specific protein</fullName>
    </recommendedName>
</protein>
<evidence type="ECO:0000256" key="1">
    <source>
        <dbReference type="SAM" id="Phobius"/>
    </source>
</evidence>
<dbReference type="NCBIfam" id="NF041644">
    <property type="entry name" value="CBO0543_fam"/>
    <property type="match status" value="1"/>
</dbReference>
<gene>
    <name evidence="2" type="ORF">BAGA_22955</name>
</gene>
<comment type="caution">
    <text evidence="2">The sequence shown here is derived from an EMBL/GenBank/DDBJ whole genome shotgun (WGS) entry which is preliminary data.</text>
</comment>